<keyword evidence="2" id="KW-1185">Reference proteome</keyword>
<dbReference type="RefSeq" id="WP_104509342.1">
    <property type="nucleotide sequence ID" value="NZ_NHSJ01000116.1"/>
</dbReference>
<dbReference type="OrthoDB" id="8439564at2"/>
<dbReference type="AlphaFoldDB" id="A0A2S6N0C5"/>
<evidence type="ECO:0000313" key="2">
    <source>
        <dbReference type="Proteomes" id="UP000239089"/>
    </source>
</evidence>
<proteinExistence type="predicted"/>
<reference evidence="1 2" key="1">
    <citation type="journal article" date="2018" name="Arch. Microbiol.">
        <title>New insights into the metabolic potential of the phototrophic purple bacterium Rhodopila globiformis DSM 161(T) from its draft genome sequence and evidence for a vanadium-dependent nitrogenase.</title>
        <authorList>
            <person name="Imhoff J.F."/>
            <person name="Rahn T."/>
            <person name="Kunzel S."/>
            <person name="Neulinger S.C."/>
        </authorList>
    </citation>
    <scope>NUCLEOTIDE SEQUENCE [LARGE SCALE GENOMIC DNA]</scope>
    <source>
        <strain evidence="1 2">DSM 16996</strain>
    </source>
</reference>
<gene>
    <name evidence="1" type="ORF">CCR94_18655</name>
</gene>
<name>A0A2S6N0C5_9HYPH</name>
<protein>
    <submittedName>
        <fullName evidence="1">Uncharacterized protein</fullName>
    </submittedName>
</protein>
<dbReference type="Proteomes" id="UP000239089">
    <property type="component" value="Unassembled WGS sequence"/>
</dbReference>
<organism evidence="1 2">
    <name type="scientific">Rhodoblastus sphagnicola</name>
    <dbReference type="NCBI Taxonomy" id="333368"/>
    <lineage>
        <taxon>Bacteria</taxon>
        <taxon>Pseudomonadati</taxon>
        <taxon>Pseudomonadota</taxon>
        <taxon>Alphaproteobacteria</taxon>
        <taxon>Hyphomicrobiales</taxon>
        <taxon>Rhodoblastaceae</taxon>
        <taxon>Rhodoblastus</taxon>
    </lineage>
</organism>
<sequence>MLGFPSWYVEGLAVLVSGGGAQLTYRQAGMFVSFLRERDAKAFAALLFSMAQRPVVLKLMIAELDRQPGDLLELRPEPPA</sequence>
<evidence type="ECO:0000313" key="1">
    <source>
        <dbReference type="EMBL" id="PPQ28071.1"/>
    </source>
</evidence>
<accession>A0A2S6N0C5</accession>
<dbReference type="EMBL" id="NHSJ01000116">
    <property type="protein sequence ID" value="PPQ28071.1"/>
    <property type="molecule type" value="Genomic_DNA"/>
</dbReference>
<comment type="caution">
    <text evidence="1">The sequence shown here is derived from an EMBL/GenBank/DDBJ whole genome shotgun (WGS) entry which is preliminary data.</text>
</comment>